<dbReference type="CDD" id="cd01314">
    <property type="entry name" value="D-HYD"/>
    <property type="match status" value="1"/>
</dbReference>
<evidence type="ECO:0000313" key="4">
    <source>
        <dbReference type="Proteomes" id="UP000515152"/>
    </source>
</evidence>
<evidence type="ECO:0000256" key="2">
    <source>
        <dbReference type="SAM" id="MobiDB-lite"/>
    </source>
</evidence>
<accession>A0A6P3W6P8</accession>
<sequence length="564" mass="61044">MAGGAGSMRILIKGGKVVNDDFTQEADVYIENGVIQQVGKELMIPGGAKVIDATGKLVLPGGIDSSVHLQQSFMNAAIQDDFYSGTKAALLGGTTMVIAHVLPEKDSSLVDAYETCRSLADSKACCDYALHMGITWWGVKVRNEMESLVRERGVNSFQMFMAYKDTLMLRDSELFQALQTCKDIGAVPRIHAENGELVVEGAKEALDLGISGPEGIEISRPEELEAEATHRAITIANRAHCPVYLVNVASMTAGDVIAAAKMQGKVVHAETTVAHSVLNGMHYYHQDWAHAAAHVMAPPLRLDPNTPNYLMSLLGNDTVNVVVSDHRPFSTKQKAMGRDDFTKIPHGVAGVQDRMSVIWERGVVGGKMDENRFVAVTSSNAAKIYNLYPRKGRIIPGADADVVVWDSDAARTISVSTQAQGGDFNLYENMRCHGVPLVTISHGRVVCENGAFMCAEGSGKFYPMRTFPDFLYKKMVQREKCQTLKGVDRAPYSGDVAMVANSSKKEVCLPDGEPPARAVARHVGVRDLHESSFSLSGAQADDHVPKRSSARILAPPGGRSSGIW</sequence>
<dbReference type="PANTHER" id="PTHR11647:SF58">
    <property type="entry name" value="DIHYDROPYRIMIDINASE-RELATED PROTEIN 5"/>
    <property type="match status" value="1"/>
</dbReference>
<dbReference type="InterPro" id="IPR006680">
    <property type="entry name" value="Amidohydro-rel"/>
</dbReference>
<feature type="domain" description="Amidohydrolase-related" evidence="3">
    <location>
        <begin position="57"/>
        <end position="445"/>
    </location>
</feature>
<dbReference type="GO" id="GO:0016812">
    <property type="term" value="F:hydrolase activity, acting on carbon-nitrogen (but not peptide) bonds, in cyclic amides"/>
    <property type="evidence" value="ECO:0007669"/>
    <property type="project" value="TreeGrafter"/>
</dbReference>
<dbReference type="InterPro" id="IPR032466">
    <property type="entry name" value="Metal_Hydrolase"/>
</dbReference>
<evidence type="ECO:0000313" key="5">
    <source>
        <dbReference type="RefSeq" id="XP_012691067.1"/>
    </source>
</evidence>
<keyword evidence="4" id="KW-1185">Reference proteome</keyword>
<dbReference type="GO" id="GO:0005829">
    <property type="term" value="C:cytosol"/>
    <property type="evidence" value="ECO:0007669"/>
    <property type="project" value="TreeGrafter"/>
</dbReference>
<gene>
    <name evidence="5" type="primary">LOC105907310</name>
</gene>
<organism evidence="4 5">
    <name type="scientific">Clupea harengus</name>
    <name type="common">Atlantic herring</name>
    <dbReference type="NCBI Taxonomy" id="7950"/>
    <lineage>
        <taxon>Eukaryota</taxon>
        <taxon>Metazoa</taxon>
        <taxon>Chordata</taxon>
        <taxon>Craniata</taxon>
        <taxon>Vertebrata</taxon>
        <taxon>Euteleostomi</taxon>
        <taxon>Actinopterygii</taxon>
        <taxon>Neopterygii</taxon>
        <taxon>Teleostei</taxon>
        <taxon>Clupei</taxon>
        <taxon>Clupeiformes</taxon>
        <taxon>Clupeoidei</taxon>
        <taxon>Clupeidae</taxon>
        <taxon>Clupea</taxon>
    </lineage>
</organism>
<name>A0A6P3W6P8_CLUHA</name>
<feature type="region of interest" description="Disordered" evidence="2">
    <location>
        <begin position="536"/>
        <end position="564"/>
    </location>
</feature>
<dbReference type="Proteomes" id="UP000515152">
    <property type="component" value="Chromosome 15"/>
</dbReference>
<reference evidence="5" key="1">
    <citation type="submission" date="2025-08" db="UniProtKB">
        <authorList>
            <consortium name="RefSeq"/>
        </authorList>
    </citation>
    <scope>IDENTIFICATION</scope>
</reference>
<dbReference type="SUPFAM" id="SSF51338">
    <property type="entry name" value="Composite domain of metallo-dependent hydrolases"/>
    <property type="match status" value="2"/>
</dbReference>
<dbReference type="OrthoDB" id="1924787at2759"/>
<evidence type="ECO:0000256" key="1">
    <source>
        <dbReference type="ARBA" id="ARBA00008829"/>
    </source>
</evidence>
<comment type="similarity">
    <text evidence="1">Belongs to the metallo-dependent hydrolases superfamily. Hydantoinase/dihydropyrimidinase family.</text>
</comment>
<dbReference type="PANTHER" id="PTHR11647">
    <property type="entry name" value="HYDRANTOINASE/DIHYDROPYRIMIDINASE FAMILY MEMBER"/>
    <property type="match status" value="1"/>
</dbReference>
<dbReference type="Pfam" id="PF01979">
    <property type="entry name" value="Amidohydro_1"/>
    <property type="match status" value="1"/>
</dbReference>
<dbReference type="KEGG" id="char:105907310"/>
<evidence type="ECO:0000259" key="3">
    <source>
        <dbReference type="Pfam" id="PF01979"/>
    </source>
</evidence>
<dbReference type="InterPro" id="IPR050378">
    <property type="entry name" value="Metallo-dep_Hydrolases_sf"/>
</dbReference>
<dbReference type="Gene3D" id="3.20.20.140">
    <property type="entry name" value="Metal-dependent hydrolases"/>
    <property type="match status" value="1"/>
</dbReference>
<dbReference type="GeneID" id="105907310"/>
<dbReference type="RefSeq" id="XP_012691067.1">
    <property type="nucleotide sequence ID" value="XM_012835613.2"/>
</dbReference>
<proteinExistence type="inferred from homology"/>
<dbReference type="Gene3D" id="2.30.40.10">
    <property type="entry name" value="Urease, subunit C, domain 1"/>
    <property type="match status" value="1"/>
</dbReference>
<dbReference type="SUPFAM" id="SSF51556">
    <property type="entry name" value="Metallo-dependent hydrolases"/>
    <property type="match status" value="1"/>
</dbReference>
<dbReference type="InterPro" id="IPR011778">
    <property type="entry name" value="Hydantoinase/dihydroPyrase"/>
</dbReference>
<dbReference type="InterPro" id="IPR011059">
    <property type="entry name" value="Metal-dep_hydrolase_composite"/>
</dbReference>
<protein>
    <submittedName>
        <fullName evidence="5">Dihydropyrimidinase-related protein 5</fullName>
    </submittedName>
</protein>
<dbReference type="NCBIfam" id="TIGR02033">
    <property type="entry name" value="D-hydantoinase"/>
    <property type="match status" value="1"/>
</dbReference>
<dbReference type="FunFam" id="3.20.20.140:FF:000076">
    <property type="entry name" value="Dihydropyrimidinase like 2"/>
    <property type="match status" value="1"/>
</dbReference>
<dbReference type="AlphaFoldDB" id="A0A6P3W6P8"/>